<dbReference type="Proteomes" id="UP000186599">
    <property type="component" value="Unassembled WGS sequence"/>
</dbReference>
<evidence type="ECO:0000313" key="6">
    <source>
        <dbReference type="Proteomes" id="UP000305198"/>
    </source>
</evidence>
<dbReference type="STRING" id="653930.SAMN05216589_0432"/>
<gene>
    <name evidence="3" type="ORF">FA869_03800</name>
    <name evidence="2" type="ORF">SAMN04487855_1192</name>
    <name evidence="1" type="ORF">SAMN05216589_0432</name>
</gene>
<name>A0A031MJL7_9GAMM</name>
<reference evidence="3 6" key="2">
    <citation type="submission" date="2019-04" db="EMBL/GenBank/DDBJ databases">
        <title>Crypto-aerobic microbial life in anoxic (sulfidic) marine sediments.</title>
        <authorList>
            <person name="Bhattacharya S."/>
            <person name="Roy C."/>
            <person name="Mondal N."/>
            <person name="Sarkar J."/>
            <person name="Mandal S."/>
            <person name="Rameez M.J."/>
            <person name="Ghosh W."/>
        </authorList>
    </citation>
    <scope>NUCLEOTIDE SEQUENCE [LARGE SCALE GENOMIC DNA]</scope>
    <source>
        <strain evidence="3 6">SBBB</strain>
    </source>
</reference>
<dbReference type="EMBL" id="FOGN01000001">
    <property type="protein sequence ID" value="SER39666.1"/>
    <property type="molecule type" value="Genomic_DNA"/>
</dbReference>
<evidence type="ECO:0000313" key="2">
    <source>
        <dbReference type="EMBL" id="SFL78218.1"/>
    </source>
</evidence>
<evidence type="ECO:0000313" key="4">
    <source>
        <dbReference type="Proteomes" id="UP000186599"/>
    </source>
</evidence>
<keyword evidence="4" id="KW-1185">Reference proteome</keyword>
<evidence type="ECO:0000313" key="1">
    <source>
        <dbReference type="EMBL" id="SER39666.1"/>
    </source>
</evidence>
<evidence type="ECO:0000313" key="5">
    <source>
        <dbReference type="Proteomes" id="UP000186904"/>
    </source>
</evidence>
<dbReference type="Proteomes" id="UP000186904">
    <property type="component" value="Unassembled WGS sequence"/>
</dbReference>
<protein>
    <submittedName>
        <fullName evidence="3">Uncharacterized protein</fullName>
    </submittedName>
</protein>
<organism evidence="3 6">
    <name type="scientific">Halopseudomonas bauzanensis</name>
    <dbReference type="NCBI Taxonomy" id="653930"/>
    <lineage>
        <taxon>Bacteria</taxon>
        <taxon>Pseudomonadati</taxon>
        <taxon>Pseudomonadota</taxon>
        <taxon>Gammaproteobacteria</taxon>
        <taxon>Pseudomonadales</taxon>
        <taxon>Pseudomonadaceae</taxon>
        <taxon>Halopseudomonas</taxon>
    </lineage>
</organism>
<dbReference type="EMBL" id="SWAV01000001">
    <property type="protein sequence ID" value="TKA93310.1"/>
    <property type="molecule type" value="Genomic_DNA"/>
</dbReference>
<evidence type="ECO:0000313" key="3">
    <source>
        <dbReference type="EMBL" id="TKA93310.1"/>
    </source>
</evidence>
<accession>A0A031MJL7</accession>
<dbReference type="RefSeq" id="WP_036989191.1">
    <property type="nucleotide sequence ID" value="NZ_FOGN01000001.1"/>
</dbReference>
<dbReference type="OrthoDB" id="7025577at2"/>
<dbReference type="AlphaFoldDB" id="A0A031MJL7"/>
<dbReference type="Proteomes" id="UP000305198">
    <property type="component" value="Unassembled WGS sequence"/>
</dbReference>
<proteinExistence type="predicted"/>
<dbReference type="EMBL" id="FOUA01000001">
    <property type="protein sequence ID" value="SFL78218.1"/>
    <property type="molecule type" value="Genomic_DNA"/>
</dbReference>
<reference evidence="4 5" key="1">
    <citation type="submission" date="2016-10" db="EMBL/GenBank/DDBJ databases">
        <authorList>
            <person name="de Groot N.N."/>
        </authorList>
    </citation>
    <scope>NUCLEOTIDE SEQUENCE [LARGE SCALE GENOMIC DNA]</scope>
    <source>
        <strain evidence="2 4">CGMCC 1.9095</strain>
        <strain evidence="1 5">DSM 22558</strain>
    </source>
</reference>
<sequence length="88" mass="9695">MHSSDDAADDAFAHEKLVEAIENQLAGGEPPAAQATLNKLTLVGYEREEILSLMAQVLAHHINLMLEQDAPFDLQAYEQSLRNLPDLP</sequence>